<dbReference type="Pfam" id="PF06259">
    <property type="entry name" value="Abhydrolase_8"/>
    <property type="match status" value="1"/>
</dbReference>
<organism evidence="4 5">
    <name type="scientific">Streptomyces similanensis</name>
    <dbReference type="NCBI Taxonomy" id="1274988"/>
    <lineage>
        <taxon>Bacteria</taxon>
        <taxon>Bacillati</taxon>
        <taxon>Actinomycetota</taxon>
        <taxon>Actinomycetes</taxon>
        <taxon>Kitasatosporales</taxon>
        <taxon>Streptomycetaceae</taxon>
        <taxon>Streptomyces</taxon>
    </lineage>
</organism>
<dbReference type="Proteomes" id="UP001500124">
    <property type="component" value="Unassembled WGS sequence"/>
</dbReference>
<feature type="compositionally biased region" description="Low complexity" evidence="1">
    <location>
        <begin position="317"/>
        <end position="329"/>
    </location>
</feature>
<sequence>MVNRPRTRRPRRAVQAALAAVLVTLPVTGAARPADVPAPAPTVRAALGTVTPASLAARYAATRQDVEAAEQMAAGHGDGRRAAALHALTDTGRHLLAFDGRHGGRSVEVFGDLARAERVAVLVPGADTTVDDSWRLRGAARAMEHELPPESAVVAWLGYRTPATVSLAVLNDRRGANAASALSGFVGELTRALPHARTSLVCHSYGTVVCAHAAARAGAADVVLCGSPGTGFPDVGSLHTRATVWAGRGGDDWIGDVPHVRWGLGFAEVGLGADPVSAAFGARVFDAGDGGHADYFEPGSVSLRNIARIVANGSPAGAAPADPVDATPSGTVPTGAASAARHA</sequence>
<feature type="signal peptide" evidence="2">
    <location>
        <begin position="1"/>
        <end position="30"/>
    </location>
</feature>
<feature type="domain" description="DUF1023" evidence="3">
    <location>
        <begin position="99"/>
        <end position="260"/>
    </location>
</feature>
<evidence type="ECO:0000259" key="3">
    <source>
        <dbReference type="Pfam" id="PF06259"/>
    </source>
</evidence>
<dbReference type="Gene3D" id="3.40.50.1820">
    <property type="entry name" value="alpha/beta hydrolase"/>
    <property type="match status" value="1"/>
</dbReference>
<reference evidence="5" key="1">
    <citation type="journal article" date="2019" name="Int. J. Syst. Evol. Microbiol.">
        <title>The Global Catalogue of Microorganisms (GCM) 10K type strain sequencing project: providing services to taxonomists for standard genome sequencing and annotation.</title>
        <authorList>
            <consortium name="The Broad Institute Genomics Platform"/>
            <consortium name="The Broad Institute Genome Sequencing Center for Infectious Disease"/>
            <person name="Wu L."/>
            <person name="Ma J."/>
        </authorList>
    </citation>
    <scope>NUCLEOTIDE SEQUENCE [LARGE SCALE GENOMIC DNA]</scope>
    <source>
        <strain evidence="5">JCM 18410</strain>
    </source>
</reference>
<protein>
    <submittedName>
        <fullName evidence="4">Alpha/beta hydrolase family protein</fullName>
    </submittedName>
</protein>
<dbReference type="SUPFAM" id="SSF53474">
    <property type="entry name" value="alpha/beta-Hydrolases"/>
    <property type="match status" value="1"/>
</dbReference>
<feature type="chain" id="PRO_5047123065" evidence="2">
    <location>
        <begin position="31"/>
        <end position="343"/>
    </location>
</feature>
<keyword evidence="2" id="KW-0732">Signal</keyword>
<dbReference type="RefSeq" id="WP_345666477.1">
    <property type="nucleotide sequence ID" value="NZ_BAABKC010000001.1"/>
</dbReference>
<dbReference type="InterPro" id="IPR010427">
    <property type="entry name" value="DUF1023"/>
</dbReference>
<dbReference type="InterPro" id="IPR029058">
    <property type="entry name" value="AB_hydrolase_fold"/>
</dbReference>
<evidence type="ECO:0000313" key="5">
    <source>
        <dbReference type="Proteomes" id="UP001500124"/>
    </source>
</evidence>
<evidence type="ECO:0000313" key="4">
    <source>
        <dbReference type="EMBL" id="GAA5040960.1"/>
    </source>
</evidence>
<dbReference type="GO" id="GO:0016787">
    <property type="term" value="F:hydrolase activity"/>
    <property type="evidence" value="ECO:0007669"/>
    <property type="project" value="UniProtKB-KW"/>
</dbReference>
<keyword evidence="4" id="KW-0378">Hydrolase</keyword>
<feature type="region of interest" description="Disordered" evidence="1">
    <location>
        <begin position="317"/>
        <end position="343"/>
    </location>
</feature>
<gene>
    <name evidence="4" type="ORF">GCM10023336_00540</name>
</gene>
<proteinExistence type="predicted"/>
<comment type="caution">
    <text evidence="4">The sequence shown here is derived from an EMBL/GenBank/DDBJ whole genome shotgun (WGS) entry which is preliminary data.</text>
</comment>
<accession>A0ABP9JRS9</accession>
<evidence type="ECO:0000256" key="1">
    <source>
        <dbReference type="SAM" id="MobiDB-lite"/>
    </source>
</evidence>
<dbReference type="EMBL" id="BAABKC010000001">
    <property type="protein sequence ID" value="GAA5040960.1"/>
    <property type="molecule type" value="Genomic_DNA"/>
</dbReference>
<evidence type="ECO:0000256" key="2">
    <source>
        <dbReference type="SAM" id="SignalP"/>
    </source>
</evidence>
<name>A0ABP9JRS9_9ACTN</name>
<keyword evidence="5" id="KW-1185">Reference proteome</keyword>